<dbReference type="GO" id="GO:0009228">
    <property type="term" value="P:thiamine biosynthetic process"/>
    <property type="evidence" value="ECO:0007669"/>
    <property type="project" value="UniProtKB-KW"/>
</dbReference>
<keyword evidence="12" id="KW-1185">Reference proteome</keyword>
<dbReference type="GO" id="GO:0009229">
    <property type="term" value="P:thiamine diphosphate biosynthetic process"/>
    <property type="evidence" value="ECO:0007669"/>
    <property type="project" value="UniProtKB-UniRule"/>
</dbReference>
<dbReference type="GO" id="GO:0000287">
    <property type="term" value="F:magnesium ion binding"/>
    <property type="evidence" value="ECO:0007669"/>
    <property type="project" value="UniProtKB-UniRule"/>
</dbReference>
<comment type="catalytic activity">
    <reaction evidence="7 9">
        <text>2-(2-carboxy-4-methylthiazol-5-yl)ethyl phosphate + 4-amino-2-methyl-5-(diphosphooxymethyl)pyrimidine + 2 H(+) = thiamine phosphate + CO2 + diphosphate</text>
        <dbReference type="Rhea" id="RHEA:47848"/>
        <dbReference type="ChEBI" id="CHEBI:15378"/>
        <dbReference type="ChEBI" id="CHEBI:16526"/>
        <dbReference type="ChEBI" id="CHEBI:33019"/>
        <dbReference type="ChEBI" id="CHEBI:37575"/>
        <dbReference type="ChEBI" id="CHEBI:57841"/>
        <dbReference type="ChEBI" id="CHEBI:62890"/>
        <dbReference type="EC" id="2.5.1.3"/>
    </reaction>
</comment>
<keyword evidence="4 9" id="KW-0460">Magnesium</keyword>
<evidence type="ECO:0000256" key="9">
    <source>
        <dbReference type="HAMAP-Rule" id="MF_00097"/>
    </source>
</evidence>
<dbReference type="EMBL" id="FNHH01000007">
    <property type="protein sequence ID" value="SDM16399.1"/>
    <property type="molecule type" value="Genomic_DNA"/>
</dbReference>
<evidence type="ECO:0000256" key="6">
    <source>
        <dbReference type="ARBA" id="ARBA00047334"/>
    </source>
</evidence>
<feature type="binding site" evidence="9">
    <location>
        <position position="137"/>
    </location>
    <ligand>
        <name>4-amino-2-methyl-5-(diphosphooxymethyl)pyrimidine</name>
        <dbReference type="ChEBI" id="CHEBI:57841"/>
    </ligand>
</feature>
<comment type="catalytic activity">
    <reaction evidence="6 9">
        <text>4-methyl-5-(2-phosphooxyethyl)-thiazole + 4-amino-2-methyl-5-(diphosphooxymethyl)pyrimidine + H(+) = thiamine phosphate + diphosphate</text>
        <dbReference type="Rhea" id="RHEA:22328"/>
        <dbReference type="ChEBI" id="CHEBI:15378"/>
        <dbReference type="ChEBI" id="CHEBI:33019"/>
        <dbReference type="ChEBI" id="CHEBI:37575"/>
        <dbReference type="ChEBI" id="CHEBI:57841"/>
        <dbReference type="ChEBI" id="CHEBI:58296"/>
        <dbReference type="EC" id="2.5.1.3"/>
    </reaction>
</comment>
<evidence type="ECO:0000313" key="11">
    <source>
        <dbReference type="EMBL" id="SDM16399.1"/>
    </source>
</evidence>
<evidence type="ECO:0000256" key="5">
    <source>
        <dbReference type="ARBA" id="ARBA00022977"/>
    </source>
</evidence>
<evidence type="ECO:0000256" key="1">
    <source>
        <dbReference type="ARBA" id="ARBA00005165"/>
    </source>
</evidence>
<dbReference type="Pfam" id="PF02581">
    <property type="entry name" value="TMP-TENI"/>
    <property type="match status" value="1"/>
</dbReference>
<organism evidence="11 12">
    <name type="scientific">Daejeonella rubra</name>
    <dbReference type="NCBI Taxonomy" id="990371"/>
    <lineage>
        <taxon>Bacteria</taxon>
        <taxon>Pseudomonadati</taxon>
        <taxon>Bacteroidota</taxon>
        <taxon>Sphingobacteriia</taxon>
        <taxon>Sphingobacteriales</taxon>
        <taxon>Sphingobacteriaceae</taxon>
        <taxon>Daejeonella</taxon>
    </lineage>
</organism>
<name>A0A1G9QZF9_9SPHI</name>
<keyword evidence="5 9" id="KW-0784">Thiamine biosynthesis</keyword>
<dbReference type="CDD" id="cd00564">
    <property type="entry name" value="TMP_TenI"/>
    <property type="match status" value="1"/>
</dbReference>
<feature type="binding site" evidence="9">
    <location>
        <position position="170"/>
    </location>
    <ligand>
        <name>2-[(2R,5Z)-2-carboxy-4-methylthiazol-5(2H)-ylidene]ethyl phosphate</name>
        <dbReference type="ChEBI" id="CHEBI:62899"/>
    </ligand>
</feature>
<dbReference type="Proteomes" id="UP000199226">
    <property type="component" value="Unassembled WGS sequence"/>
</dbReference>
<feature type="binding site" evidence="9">
    <location>
        <position position="107"/>
    </location>
    <ligand>
        <name>4-amino-2-methyl-5-(diphosphooxymethyl)pyrimidine</name>
        <dbReference type="ChEBI" id="CHEBI:57841"/>
    </ligand>
</feature>
<comment type="similarity">
    <text evidence="9">Belongs to the thiamine-phosphate synthase family.</text>
</comment>
<sequence>MKKYISKFHYLTQDLPHRTHIEQAEIACKAGANWIQYRCFSKAEEELIREIHQIASICDDWGATLILTDHYHLLDQVDAQGVHIEDMDADFSAIREIISDEKTLGASANTIEDIQRIYASGAVDYAGCGPFSVTKTKPNDYPLLGTEGYKEIADKMTELGIDLPLLAVGGINFEDTEAVLNTGIYGIAVSAAVNSSDSPGIMIREFYKKIY</sequence>
<dbReference type="UniPathway" id="UPA00060">
    <property type="reaction ID" value="UER00141"/>
</dbReference>
<feature type="binding site" evidence="9">
    <location>
        <position position="88"/>
    </location>
    <ligand>
        <name>Mg(2+)</name>
        <dbReference type="ChEBI" id="CHEBI:18420"/>
    </ligand>
</feature>
<evidence type="ECO:0000256" key="8">
    <source>
        <dbReference type="ARBA" id="ARBA00047883"/>
    </source>
</evidence>
<comment type="cofactor">
    <cofactor evidence="9">
        <name>Mg(2+)</name>
        <dbReference type="ChEBI" id="CHEBI:18420"/>
    </cofactor>
    <text evidence="9">Binds 1 Mg(2+) ion per subunit.</text>
</comment>
<gene>
    <name evidence="9" type="primary">thiE</name>
    <name evidence="11" type="ORF">SAMN05421813_10725</name>
</gene>
<dbReference type="InterPro" id="IPR034291">
    <property type="entry name" value="TMP_synthase"/>
</dbReference>
<evidence type="ECO:0000256" key="7">
    <source>
        <dbReference type="ARBA" id="ARBA00047851"/>
    </source>
</evidence>
<dbReference type="Gene3D" id="3.20.20.70">
    <property type="entry name" value="Aldolase class I"/>
    <property type="match status" value="1"/>
</dbReference>
<accession>A0A1G9QZF9</accession>
<reference evidence="12" key="1">
    <citation type="submission" date="2016-10" db="EMBL/GenBank/DDBJ databases">
        <authorList>
            <person name="Varghese N."/>
            <person name="Submissions S."/>
        </authorList>
    </citation>
    <scope>NUCLEOTIDE SEQUENCE [LARGE SCALE GENOMIC DNA]</scope>
    <source>
        <strain evidence="12">DSM 24536</strain>
    </source>
</reference>
<dbReference type="PANTHER" id="PTHR20857">
    <property type="entry name" value="THIAMINE-PHOSPHATE PYROPHOSPHORYLASE"/>
    <property type="match status" value="1"/>
</dbReference>
<dbReference type="GO" id="GO:0004789">
    <property type="term" value="F:thiamine-phosphate diphosphorylase activity"/>
    <property type="evidence" value="ECO:0007669"/>
    <property type="project" value="UniProtKB-UniRule"/>
</dbReference>
<evidence type="ECO:0000256" key="3">
    <source>
        <dbReference type="ARBA" id="ARBA00022723"/>
    </source>
</evidence>
<dbReference type="STRING" id="990371.SAMN05421813_10725"/>
<dbReference type="GO" id="GO:0005737">
    <property type="term" value="C:cytoplasm"/>
    <property type="evidence" value="ECO:0007669"/>
    <property type="project" value="TreeGrafter"/>
</dbReference>
<dbReference type="OrthoDB" id="9812206at2"/>
<dbReference type="InterPro" id="IPR013785">
    <property type="entry name" value="Aldolase_TIM"/>
</dbReference>
<dbReference type="InterPro" id="IPR022998">
    <property type="entry name" value="ThiamineP_synth_TenI"/>
</dbReference>
<comment type="catalytic activity">
    <reaction evidence="8 9">
        <text>2-[(2R,5Z)-2-carboxy-4-methylthiazol-5(2H)-ylidene]ethyl phosphate + 4-amino-2-methyl-5-(diphosphooxymethyl)pyrimidine + 2 H(+) = thiamine phosphate + CO2 + diphosphate</text>
        <dbReference type="Rhea" id="RHEA:47844"/>
        <dbReference type="ChEBI" id="CHEBI:15378"/>
        <dbReference type="ChEBI" id="CHEBI:16526"/>
        <dbReference type="ChEBI" id="CHEBI:33019"/>
        <dbReference type="ChEBI" id="CHEBI:37575"/>
        <dbReference type="ChEBI" id="CHEBI:57841"/>
        <dbReference type="ChEBI" id="CHEBI:62899"/>
        <dbReference type="EC" id="2.5.1.3"/>
    </reaction>
</comment>
<comment type="function">
    <text evidence="9">Condenses 4-methyl-5-(beta-hydroxyethyl)thiazole monophosphate (THZ-P) and 2-methyl-4-amino-5-hydroxymethyl pyrimidine pyrophosphate (HMP-PP) to form thiamine monophosphate (TMP).</text>
</comment>
<dbReference type="EC" id="2.5.1.3" evidence="9"/>
<comment type="caution">
    <text evidence="9">Lacks conserved residue(s) required for the propagation of feature annotation.</text>
</comment>
<dbReference type="AlphaFoldDB" id="A0A1G9QZF9"/>
<evidence type="ECO:0000313" key="12">
    <source>
        <dbReference type="Proteomes" id="UP000199226"/>
    </source>
</evidence>
<dbReference type="HAMAP" id="MF_00097">
    <property type="entry name" value="TMP_synthase"/>
    <property type="match status" value="1"/>
</dbReference>
<protein>
    <recommendedName>
        <fullName evidence="9">Thiamine-phosphate synthase</fullName>
        <shortName evidence="9">TP synthase</shortName>
        <shortName evidence="9">TPS</shortName>
        <ecNumber evidence="9">2.5.1.3</ecNumber>
    </recommendedName>
    <alternativeName>
        <fullName evidence="9">Thiamine-phosphate pyrophosphorylase</fullName>
        <shortName evidence="9">TMP pyrophosphorylase</shortName>
        <shortName evidence="9">TMP-PPase</shortName>
    </alternativeName>
</protein>
<evidence type="ECO:0000259" key="10">
    <source>
        <dbReference type="Pfam" id="PF02581"/>
    </source>
</evidence>
<dbReference type="PANTHER" id="PTHR20857:SF15">
    <property type="entry name" value="THIAMINE-PHOSPHATE SYNTHASE"/>
    <property type="match status" value="1"/>
</dbReference>
<proteinExistence type="inferred from homology"/>
<feature type="binding site" evidence="9">
    <location>
        <begin position="134"/>
        <end position="136"/>
    </location>
    <ligand>
        <name>2-[(2R,5Z)-2-carboxy-4-methylthiazol-5(2H)-ylidene]ethyl phosphate</name>
        <dbReference type="ChEBI" id="CHEBI:62899"/>
    </ligand>
</feature>
<dbReference type="InterPro" id="IPR036206">
    <property type="entry name" value="ThiamineP_synth_sf"/>
</dbReference>
<comment type="pathway">
    <text evidence="1 9">Cofactor biosynthesis; thiamine diphosphate biosynthesis; thiamine phosphate from 4-amino-2-methyl-5-diphosphomethylpyrimidine and 4-methyl-5-(2-phosphoethyl)-thiazole: step 1/1.</text>
</comment>
<evidence type="ECO:0000256" key="4">
    <source>
        <dbReference type="ARBA" id="ARBA00022842"/>
    </source>
</evidence>
<feature type="binding site" evidence="9">
    <location>
        <position position="69"/>
    </location>
    <ligand>
        <name>Mg(2+)</name>
        <dbReference type="ChEBI" id="CHEBI:18420"/>
    </ligand>
</feature>
<keyword evidence="3 9" id="KW-0479">Metal-binding</keyword>
<feature type="domain" description="Thiamine phosphate synthase/TenI" evidence="10">
    <location>
        <begin position="17"/>
        <end position="193"/>
    </location>
</feature>
<dbReference type="RefSeq" id="WP_090702420.1">
    <property type="nucleotide sequence ID" value="NZ_FNHH01000007.1"/>
</dbReference>
<evidence type="ECO:0000256" key="2">
    <source>
        <dbReference type="ARBA" id="ARBA00022679"/>
    </source>
</evidence>
<dbReference type="SUPFAM" id="SSF51391">
    <property type="entry name" value="Thiamin phosphate synthase"/>
    <property type="match status" value="1"/>
</dbReference>
<keyword evidence="2 9" id="KW-0808">Transferase</keyword>